<dbReference type="Proteomes" id="UP000824469">
    <property type="component" value="Unassembled WGS sequence"/>
</dbReference>
<reference evidence="1 2" key="1">
    <citation type="journal article" date="2021" name="Nat. Plants">
        <title>The Taxus genome provides insights into paclitaxel biosynthesis.</title>
        <authorList>
            <person name="Xiong X."/>
            <person name="Gou J."/>
            <person name="Liao Q."/>
            <person name="Li Y."/>
            <person name="Zhou Q."/>
            <person name="Bi G."/>
            <person name="Li C."/>
            <person name="Du R."/>
            <person name="Wang X."/>
            <person name="Sun T."/>
            <person name="Guo L."/>
            <person name="Liang H."/>
            <person name="Lu P."/>
            <person name="Wu Y."/>
            <person name="Zhang Z."/>
            <person name="Ro D.K."/>
            <person name="Shang Y."/>
            <person name="Huang S."/>
            <person name="Yan J."/>
        </authorList>
    </citation>
    <scope>NUCLEOTIDE SEQUENCE [LARGE SCALE GENOMIC DNA]</scope>
    <source>
        <strain evidence="1">Ta-2019</strain>
    </source>
</reference>
<keyword evidence="2" id="KW-1185">Reference proteome</keyword>
<dbReference type="InterPro" id="IPR036397">
    <property type="entry name" value="RNaseH_sf"/>
</dbReference>
<organism evidence="1 2">
    <name type="scientific">Taxus chinensis</name>
    <name type="common">Chinese yew</name>
    <name type="synonym">Taxus wallichiana var. chinensis</name>
    <dbReference type="NCBI Taxonomy" id="29808"/>
    <lineage>
        <taxon>Eukaryota</taxon>
        <taxon>Viridiplantae</taxon>
        <taxon>Streptophyta</taxon>
        <taxon>Embryophyta</taxon>
        <taxon>Tracheophyta</taxon>
        <taxon>Spermatophyta</taxon>
        <taxon>Pinopsida</taxon>
        <taxon>Pinidae</taxon>
        <taxon>Conifers II</taxon>
        <taxon>Cupressales</taxon>
        <taxon>Taxaceae</taxon>
        <taxon>Taxus</taxon>
    </lineage>
</organism>
<dbReference type="InterPro" id="IPR012337">
    <property type="entry name" value="RNaseH-like_sf"/>
</dbReference>
<dbReference type="PANTHER" id="PTHR48475:SF1">
    <property type="entry name" value="RNASE H TYPE-1 DOMAIN-CONTAINING PROTEIN"/>
    <property type="match status" value="1"/>
</dbReference>
<dbReference type="EMBL" id="JAHRHJ020003813">
    <property type="protein sequence ID" value="KAH9289992.1"/>
    <property type="molecule type" value="Genomic_DNA"/>
</dbReference>
<dbReference type="OMA" id="ITSCKEA"/>
<accession>A0AA38F6C8</accession>
<gene>
    <name evidence="1" type="ORF">KI387_034109</name>
</gene>
<dbReference type="SUPFAM" id="SSF53098">
    <property type="entry name" value="Ribonuclease H-like"/>
    <property type="match status" value="1"/>
</dbReference>
<dbReference type="AlphaFoldDB" id="A0AA38F6C8"/>
<feature type="non-terminal residue" evidence="1">
    <location>
        <position position="202"/>
    </location>
</feature>
<dbReference type="PANTHER" id="PTHR48475">
    <property type="entry name" value="RIBONUCLEASE H"/>
    <property type="match status" value="1"/>
</dbReference>
<proteinExistence type="predicted"/>
<evidence type="ECO:0000313" key="1">
    <source>
        <dbReference type="EMBL" id="KAH9289992.1"/>
    </source>
</evidence>
<comment type="caution">
    <text evidence="1">The sequence shown here is derived from an EMBL/GenBank/DDBJ whole genome shotgun (WGS) entry which is preliminary data.</text>
</comment>
<sequence>MKLSEWAVKNGVYLKTSSNYYPQGNGLAESSNKNLIRIIKRTMETNKRTWHTQLKTALWADRITPKRAIGNSPFVLVYGREAKLPLSLELPSLELAHQLEVIESDPLTVRFAELMELEEVRDKAMKTLEQHQAQVKKSFDKKASDRHFQEGDLVLKWDEDRAKPGKHAKFDALWSGPYIITSCKEANSFRLSRLNGEELPIH</sequence>
<dbReference type="GO" id="GO:0003676">
    <property type="term" value="F:nucleic acid binding"/>
    <property type="evidence" value="ECO:0007669"/>
    <property type="project" value="InterPro"/>
</dbReference>
<dbReference type="Gene3D" id="3.30.420.10">
    <property type="entry name" value="Ribonuclease H-like superfamily/Ribonuclease H"/>
    <property type="match status" value="1"/>
</dbReference>
<protein>
    <recommendedName>
        <fullName evidence="3">Integrase catalytic domain-containing protein</fullName>
    </recommendedName>
</protein>
<evidence type="ECO:0000313" key="2">
    <source>
        <dbReference type="Proteomes" id="UP000824469"/>
    </source>
</evidence>
<name>A0AA38F6C8_TAXCH</name>
<evidence type="ECO:0008006" key="3">
    <source>
        <dbReference type="Google" id="ProtNLM"/>
    </source>
</evidence>